<dbReference type="RefSeq" id="WP_073294452.1">
    <property type="nucleotide sequence ID" value="NZ_FQUF01000002.1"/>
</dbReference>
<feature type="transmembrane region" description="Helical" evidence="1">
    <location>
        <begin position="57"/>
        <end position="78"/>
    </location>
</feature>
<accession>A0A1M4S641</accession>
<evidence type="ECO:0000256" key="1">
    <source>
        <dbReference type="SAM" id="Phobius"/>
    </source>
</evidence>
<dbReference type="EMBL" id="FQUF01000002">
    <property type="protein sequence ID" value="SHE27674.1"/>
    <property type="molecule type" value="Genomic_DNA"/>
</dbReference>
<feature type="transmembrane region" description="Helical" evidence="1">
    <location>
        <begin position="32"/>
        <end position="50"/>
    </location>
</feature>
<keyword evidence="1" id="KW-1133">Transmembrane helix</keyword>
<name>A0A1M4S641_9LACT</name>
<dbReference type="Proteomes" id="UP000184128">
    <property type="component" value="Unassembled WGS sequence"/>
</dbReference>
<keyword evidence="1" id="KW-0472">Membrane</keyword>
<dbReference type="AlphaFoldDB" id="A0A1M4S641"/>
<dbReference type="InterPro" id="IPR007165">
    <property type="entry name" value="Phage_holin_4_2"/>
</dbReference>
<reference evidence="2 3" key="1">
    <citation type="submission" date="2016-11" db="EMBL/GenBank/DDBJ databases">
        <authorList>
            <person name="Jaros S."/>
            <person name="Januszkiewicz K."/>
            <person name="Wedrychowicz H."/>
        </authorList>
    </citation>
    <scope>NUCLEOTIDE SEQUENCE [LARGE SCALE GENOMIC DNA]</scope>
    <source>
        <strain evidence="2 3">DSM 15692</strain>
    </source>
</reference>
<gene>
    <name evidence="2" type="ORF">SAMN02745249_00060</name>
</gene>
<keyword evidence="1" id="KW-0812">Transmembrane</keyword>
<dbReference type="Pfam" id="PF04020">
    <property type="entry name" value="Phage_holin_4_2"/>
    <property type="match status" value="1"/>
</dbReference>
<dbReference type="STRING" id="1121025.SAMN02745249_00060"/>
<protein>
    <submittedName>
        <fullName evidence="2">Putative membrane protein</fullName>
    </submittedName>
</protein>
<organism evidence="2 3">
    <name type="scientific">Atopostipes suicloacalis DSM 15692</name>
    <dbReference type="NCBI Taxonomy" id="1121025"/>
    <lineage>
        <taxon>Bacteria</taxon>
        <taxon>Bacillati</taxon>
        <taxon>Bacillota</taxon>
        <taxon>Bacilli</taxon>
        <taxon>Lactobacillales</taxon>
        <taxon>Carnobacteriaceae</taxon>
        <taxon>Atopostipes</taxon>
    </lineage>
</organism>
<sequence length="109" mass="12322">MKWWQRVLLNTVIFLVLANFLNGFYVYEWQSAVLAAVILSLLNGFVKPIVTLFSLPFTLITLGLFYFVINGLMIWLTSYFVPGFVVHSFGQAILVSIILSLVNSLVTSE</sequence>
<evidence type="ECO:0000313" key="3">
    <source>
        <dbReference type="Proteomes" id="UP000184128"/>
    </source>
</evidence>
<proteinExistence type="predicted"/>
<keyword evidence="3" id="KW-1185">Reference proteome</keyword>
<evidence type="ECO:0000313" key="2">
    <source>
        <dbReference type="EMBL" id="SHE27674.1"/>
    </source>
</evidence>
<dbReference type="OrthoDB" id="7205479at2"/>
<feature type="transmembrane region" description="Helical" evidence="1">
    <location>
        <begin position="7"/>
        <end position="26"/>
    </location>
</feature>
<dbReference type="PANTHER" id="PTHR37309">
    <property type="entry name" value="SLR0284 PROTEIN"/>
    <property type="match status" value="1"/>
</dbReference>
<dbReference type="PANTHER" id="PTHR37309:SF1">
    <property type="entry name" value="SLR0284 PROTEIN"/>
    <property type="match status" value="1"/>
</dbReference>
<feature type="transmembrane region" description="Helical" evidence="1">
    <location>
        <begin position="84"/>
        <end position="106"/>
    </location>
</feature>